<feature type="region of interest" description="Disordered" evidence="1">
    <location>
        <begin position="166"/>
        <end position="192"/>
    </location>
</feature>
<gene>
    <name evidence="5" type="ORF">COHA_003004</name>
</gene>
<dbReference type="Pfam" id="PF05368">
    <property type="entry name" value="NmrA"/>
    <property type="match status" value="1"/>
</dbReference>
<dbReference type="SUPFAM" id="SSF49785">
    <property type="entry name" value="Galactose-binding domain-like"/>
    <property type="match status" value="1"/>
</dbReference>
<keyword evidence="6" id="KW-1185">Reference proteome</keyword>
<sequence length="605" mass="65961">MLDMPGLLSSWLHPRCRRPEQRRRGAAVQPRAEQQDGSSGSGGRDAAEDLPVPEVPKQRRRRRKAEQQAKEFTIDDLNPISMGRKSREVFDDVWTQLQRIGNPARSAQAADRITRLVGEAEFESLDAADTTVLVTGATGRVGRVLVRKLLLRGYKVKALVRQREGGAAAEAPAAPAPAAAADGSTSVDGSDGQEALPQAAELVYGDVADYKACRQAVKGVDKVICCSGARTTITADLARVDDLGVSNLAKAFMDELNTRARRQGQLSSAAKRELADFSNEAYHEAWNVVAVGPPTPAEGEDSMSKAKRRAIKRATARDSAEAYIDEDNHLVFEGAVYSRGGLAEVGAPVQLPYEDPAALNASEALVVRLLGDEHPYTCVLRTRAGITYTTRFATRHGYNTVRLPFNIFRPVVVDDPPLQPGEVEYIGFRFEPRIKVLEEVTEPGQSMFDASANRFKLMVDWIKTLPGGVETDFVLLSCSGAPRPDLAPASRDKVVTYKRKGEAALRNSGLGYTIVRPGPLVEEAGGYKALVFDQGNRITQGISCADVADVCLKALHNPEARNKTFEVCFEYQPEEGLEFYELISHLPDKSNNYLTPALAPLTKNT</sequence>
<organism evidence="5 6">
    <name type="scientific">Chlorella ohadii</name>
    <dbReference type="NCBI Taxonomy" id="2649997"/>
    <lineage>
        <taxon>Eukaryota</taxon>
        <taxon>Viridiplantae</taxon>
        <taxon>Chlorophyta</taxon>
        <taxon>core chlorophytes</taxon>
        <taxon>Trebouxiophyceae</taxon>
        <taxon>Chlorellales</taxon>
        <taxon>Chlorellaceae</taxon>
        <taxon>Chlorella clade</taxon>
        <taxon>Chlorella</taxon>
    </lineage>
</organism>
<proteinExistence type="predicted"/>
<comment type="caution">
    <text evidence="5">The sequence shown here is derived from an EMBL/GenBank/DDBJ whole genome shotgun (WGS) entry which is preliminary data.</text>
</comment>
<dbReference type="SUPFAM" id="SSF51735">
    <property type="entry name" value="NAD(P)-binding Rossmann-fold domains"/>
    <property type="match status" value="1"/>
</dbReference>
<dbReference type="PANTHER" id="PTHR15020">
    <property type="entry name" value="FLAVIN REDUCTASE-RELATED"/>
    <property type="match status" value="1"/>
</dbReference>
<feature type="domain" description="NmrA-like" evidence="2">
    <location>
        <begin position="129"/>
        <end position="229"/>
    </location>
</feature>
<dbReference type="PANTHER" id="PTHR15020:SF47">
    <property type="entry name" value="NAD(P)-BINDING DOMAIN-CONTAINING PROTEIN"/>
    <property type="match status" value="1"/>
</dbReference>
<evidence type="ECO:0000259" key="2">
    <source>
        <dbReference type="Pfam" id="PF05368"/>
    </source>
</evidence>
<dbReference type="Pfam" id="PF08547">
    <property type="entry name" value="CIA30"/>
    <property type="match status" value="1"/>
</dbReference>
<feature type="domain" description="NADH:ubiquinone oxidoreductase intermediate-associated protein 30" evidence="3">
    <location>
        <begin position="322"/>
        <end position="431"/>
    </location>
</feature>
<dbReference type="EMBL" id="JADXDR010000039">
    <property type="protein sequence ID" value="KAI7843407.1"/>
    <property type="molecule type" value="Genomic_DNA"/>
</dbReference>
<dbReference type="InterPro" id="IPR008979">
    <property type="entry name" value="Galactose-bd-like_sf"/>
</dbReference>
<dbReference type="InterPro" id="IPR016040">
    <property type="entry name" value="NAD(P)-bd_dom"/>
</dbReference>
<evidence type="ECO:0000313" key="6">
    <source>
        <dbReference type="Proteomes" id="UP001205105"/>
    </source>
</evidence>
<dbReference type="Pfam" id="PF13460">
    <property type="entry name" value="NAD_binding_10"/>
    <property type="match status" value="1"/>
</dbReference>
<evidence type="ECO:0000256" key="1">
    <source>
        <dbReference type="SAM" id="MobiDB-lite"/>
    </source>
</evidence>
<protein>
    <submittedName>
        <fullName evidence="5">Uncharacterized protein</fullName>
    </submittedName>
</protein>
<feature type="domain" description="NAD(P)-binding" evidence="4">
    <location>
        <begin position="491"/>
        <end position="558"/>
    </location>
</feature>
<evidence type="ECO:0000313" key="5">
    <source>
        <dbReference type="EMBL" id="KAI7843407.1"/>
    </source>
</evidence>
<dbReference type="InterPro" id="IPR013857">
    <property type="entry name" value="NADH-UbQ_OxRdtase-assoc_prot30"/>
</dbReference>
<evidence type="ECO:0000259" key="3">
    <source>
        <dbReference type="Pfam" id="PF08547"/>
    </source>
</evidence>
<dbReference type="InterPro" id="IPR036291">
    <property type="entry name" value="NAD(P)-bd_dom_sf"/>
</dbReference>
<accession>A0AAD5DSC0</accession>
<dbReference type="Proteomes" id="UP001205105">
    <property type="component" value="Unassembled WGS sequence"/>
</dbReference>
<dbReference type="AlphaFoldDB" id="A0AAD5DSC0"/>
<name>A0AAD5DSC0_9CHLO</name>
<dbReference type="Gene3D" id="3.40.50.720">
    <property type="entry name" value="NAD(P)-binding Rossmann-like Domain"/>
    <property type="match status" value="2"/>
</dbReference>
<feature type="compositionally biased region" description="Low complexity" evidence="1">
    <location>
        <begin position="167"/>
        <end position="181"/>
    </location>
</feature>
<evidence type="ECO:0000259" key="4">
    <source>
        <dbReference type="Pfam" id="PF13460"/>
    </source>
</evidence>
<dbReference type="InterPro" id="IPR008030">
    <property type="entry name" value="NmrA-like"/>
</dbReference>
<feature type="region of interest" description="Disordered" evidence="1">
    <location>
        <begin position="1"/>
        <end position="71"/>
    </location>
</feature>
<reference evidence="5" key="1">
    <citation type="submission" date="2020-11" db="EMBL/GenBank/DDBJ databases">
        <title>Chlorella ohadii genome sequencing and assembly.</title>
        <authorList>
            <person name="Murik O."/>
            <person name="Treves H."/>
            <person name="Kedem I."/>
            <person name="Shotland Y."/>
            <person name="Kaplan A."/>
        </authorList>
    </citation>
    <scope>NUCLEOTIDE SEQUENCE</scope>
    <source>
        <strain evidence="5">1</strain>
    </source>
</reference>